<evidence type="ECO:0000259" key="1">
    <source>
        <dbReference type="Pfam" id="PF03358"/>
    </source>
</evidence>
<dbReference type="InterPro" id="IPR005025">
    <property type="entry name" value="FMN_Rdtase-like_dom"/>
</dbReference>
<dbReference type="GO" id="GO:0005829">
    <property type="term" value="C:cytosol"/>
    <property type="evidence" value="ECO:0007669"/>
    <property type="project" value="TreeGrafter"/>
</dbReference>
<accession>A0A1H9UUE3</accession>
<dbReference type="Gene3D" id="3.40.50.360">
    <property type="match status" value="1"/>
</dbReference>
<organism evidence="2 3">
    <name type="scientific">Corynebacterium cystitidis DSM 20524</name>
    <dbReference type="NCBI Taxonomy" id="1121357"/>
    <lineage>
        <taxon>Bacteria</taxon>
        <taxon>Bacillati</taxon>
        <taxon>Actinomycetota</taxon>
        <taxon>Actinomycetes</taxon>
        <taxon>Mycobacteriales</taxon>
        <taxon>Corynebacteriaceae</taxon>
        <taxon>Corynebacterium</taxon>
    </lineage>
</organism>
<proteinExistence type="predicted"/>
<dbReference type="Proteomes" id="UP000198929">
    <property type="component" value="Unassembled WGS sequence"/>
</dbReference>
<gene>
    <name evidence="2" type="ORF">SAMN05661109_01930</name>
</gene>
<evidence type="ECO:0000313" key="2">
    <source>
        <dbReference type="EMBL" id="SES12978.1"/>
    </source>
</evidence>
<keyword evidence="3" id="KW-1185">Reference proteome</keyword>
<protein>
    <submittedName>
        <fullName evidence="2">NADPH-dependent FMN reductase</fullName>
    </submittedName>
</protein>
<dbReference type="AlphaFoldDB" id="A0A1H9UUE3"/>
<dbReference type="InterPro" id="IPR050712">
    <property type="entry name" value="NAD(P)H-dep_reductase"/>
</dbReference>
<dbReference type="PANTHER" id="PTHR30543:SF21">
    <property type="entry name" value="NAD(P)H-DEPENDENT FMN REDUCTASE LOT6"/>
    <property type="match status" value="1"/>
</dbReference>
<dbReference type="STRING" id="1121357.SAMN05661109_01930"/>
<dbReference type="GO" id="GO:0010181">
    <property type="term" value="F:FMN binding"/>
    <property type="evidence" value="ECO:0007669"/>
    <property type="project" value="TreeGrafter"/>
</dbReference>
<reference evidence="3" key="1">
    <citation type="submission" date="2016-10" db="EMBL/GenBank/DDBJ databases">
        <authorList>
            <person name="Varghese N."/>
            <person name="Submissions S."/>
        </authorList>
    </citation>
    <scope>NUCLEOTIDE SEQUENCE [LARGE SCALE GENOMIC DNA]</scope>
    <source>
        <strain evidence="3">DSM 20524</strain>
    </source>
</reference>
<evidence type="ECO:0000313" key="3">
    <source>
        <dbReference type="Proteomes" id="UP000198929"/>
    </source>
</evidence>
<dbReference type="SUPFAM" id="SSF52218">
    <property type="entry name" value="Flavoproteins"/>
    <property type="match status" value="1"/>
</dbReference>
<dbReference type="RefSeq" id="WP_092259632.1">
    <property type="nucleotide sequence ID" value="NZ_CP047199.1"/>
</dbReference>
<dbReference type="PANTHER" id="PTHR30543">
    <property type="entry name" value="CHROMATE REDUCTASE"/>
    <property type="match status" value="1"/>
</dbReference>
<dbReference type="GO" id="GO:0016491">
    <property type="term" value="F:oxidoreductase activity"/>
    <property type="evidence" value="ECO:0007669"/>
    <property type="project" value="InterPro"/>
</dbReference>
<feature type="domain" description="NADPH-dependent FMN reductase-like" evidence="1">
    <location>
        <begin position="1"/>
        <end position="156"/>
    </location>
</feature>
<dbReference type="EMBL" id="FOGQ01000009">
    <property type="protein sequence ID" value="SES12978.1"/>
    <property type="molecule type" value="Genomic_DNA"/>
</dbReference>
<name>A0A1H9UUE3_9CORY</name>
<sequence length="208" mass="22449">MRFAGIIGNNATESTNRTLMHFIANHFQDRAEITCHEIRPLPAFKAAGDRPASGTGDQGENQSVPAEVQDIINAIEASDGVIIATPEYNHTIPAPLKSLLEWLSWSPESMRGKPVMIVGASYGRLGTSRAQDHLRQILTSPLLRARVLPAEFLLSNSLSAFDESGALVNQADVEALEATFAEFEAFADIIASISQHITTEHTAAEGAK</sequence>
<dbReference type="InterPro" id="IPR029039">
    <property type="entry name" value="Flavoprotein-like_sf"/>
</dbReference>
<dbReference type="Pfam" id="PF03358">
    <property type="entry name" value="FMN_red"/>
    <property type="match status" value="1"/>
</dbReference>